<dbReference type="EMBL" id="CM007363">
    <property type="protein sequence ID" value="OIW15209.1"/>
    <property type="molecule type" value="Genomic_DNA"/>
</dbReference>
<name>A0A4P1RPC1_LUPAN</name>
<organism evidence="1 2">
    <name type="scientific">Lupinus angustifolius</name>
    <name type="common">Narrow-leaved blue lupine</name>
    <dbReference type="NCBI Taxonomy" id="3871"/>
    <lineage>
        <taxon>Eukaryota</taxon>
        <taxon>Viridiplantae</taxon>
        <taxon>Streptophyta</taxon>
        <taxon>Embryophyta</taxon>
        <taxon>Tracheophyta</taxon>
        <taxon>Spermatophyta</taxon>
        <taxon>Magnoliopsida</taxon>
        <taxon>eudicotyledons</taxon>
        <taxon>Gunneridae</taxon>
        <taxon>Pentapetalae</taxon>
        <taxon>rosids</taxon>
        <taxon>fabids</taxon>
        <taxon>Fabales</taxon>
        <taxon>Fabaceae</taxon>
        <taxon>Papilionoideae</taxon>
        <taxon>50 kb inversion clade</taxon>
        <taxon>genistoids sensu lato</taxon>
        <taxon>core genistoids</taxon>
        <taxon>Genisteae</taxon>
        <taxon>Lupinus</taxon>
    </lineage>
</organism>
<dbReference type="Gramene" id="OIW15209">
    <property type="protein sequence ID" value="OIW15209"/>
    <property type="gene ID" value="TanjilG_08801"/>
</dbReference>
<keyword evidence="2" id="KW-1185">Reference proteome</keyword>
<reference evidence="1 2" key="1">
    <citation type="journal article" date="2017" name="Plant Biotechnol. J.">
        <title>A comprehensive draft genome sequence for lupin (Lupinus angustifolius), an emerging health food: insights into plant-microbe interactions and legume evolution.</title>
        <authorList>
            <person name="Hane J.K."/>
            <person name="Ming Y."/>
            <person name="Kamphuis L.G."/>
            <person name="Nelson M.N."/>
            <person name="Garg G."/>
            <person name="Atkins C.A."/>
            <person name="Bayer P.E."/>
            <person name="Bravo A."/>
            <person name="Bringans S."/>
            <person name="Cannon S."/>
            <person name="Edwards D."/>
            <person name="Foley R."/>
            <person name="Gao L.L."/>
            <person name="Harrison M.J."/>
            <person name="Huang W."/>
            <person name="Hurgobin B."/>
            <person name="Li S."/>
            <person name="Liu C.W."/>
            <person name="McGrath A."/>
            <person name="Morahan G."/>
            <person name="Murray J."/>
            <person name="Weller J."/>
            <person name="Jian J."/>
            <person name="Singh K.B."/>
        </authorList>
    </citation>
    <scope>NUCLEOTIDE SEQUENCE [LARGE SCALE GENOMIC DNA]</scope>
    <source>
        <strain evidence="2">cv. Tanjil</strain>
        <tissue evidence="1">Whole plant</tissue>
    </source>
</reference>
<gene>
    <name evidence="1" type="ORF">TanjilG_08801</name>
</gene>
<proteinExistence type="predicted"/>
<dbReference type="Proteomes" id="UP000188354">
    <property type="component" value="Chromosome LG03"/>
</dbReference>
<accession>A0A4P1RPC1</accession>
<evidence type="ECO:0000313" key="1">
    <source>
        <dbReference type="EMBL" id="OIW15209.1"/>
    </source>
</evidence>
<evidence type="ECO:0000313" key="2">
    <source>
        <dbReference type="Proteomes" id="UP000188354"/>
    </source>
</evidence>
<dbReference type="AlphaFoldDB" id="A0A4P1RPC1"/>
<protein>
    <submittedName>
        <fullName evidence="1">Uncharacterized protein</fullName>
    </submittedName>
</protein>
<sequence>MSSSLCTITDLVRENELLESAHQPWTLFVGKRFPANRRSQKITIASEHSGQYFDESSVFNVSCNKFSRSTIVVSFEASLLFQLQEVPQIHHCCKMCLTLSKSWCRLAQSDDLMPWPGKFLCSLAWSGKFCPVSVTILI</sequence>